<dbReference type="InterPro" id="IPR050565">
    <property type="entry name" value="LYPA1-2/EST-like"/>
</dbReference>
<evidence type="ECO:0000313" key="4">
    <source>
        <dbReference type="EMBL" id="KAB7738805.1"/>
    </source>
</evidence>
<reference evidence="4 5" key="1">
    <citation type="submission" date="2019-09" db="EMBL/GenBank/DDBJ databases">
        <title>Parvibaculum sedimenti sp. nov., isolated from sediment.</title>
        <authorList>
            <person name="Wang Y."/>
        </authorList>
    </citation>
    <scope>NUCLEOTIDE SEQUENCE [LARGE SCALE GENOMIC DNA]</scope>
    <source>
        <strain evidence="4 5">HXT-9</strain>
    </source>
</reference>
<dbReference type="Gene3D" id="3.40.50.1820">
    <property type="entry name" value="alpha/beta hydrolase"/>
    <property type="match status" value="1"/>
</dbReference>
<evidence type="ECO:0000256" key="2">
    <source>
        <dbReference type="ARBA" id="ARBA00022801"/>
    </source>
</evidence>
<organism evidence="4 5">
    <name type="scientific">Parvibaculum sedimenti</name>
    <dbReference type="NCBI Taxonomy" id="2608632"/>
    <lineage>
        <taxon>Bacteria</taxon>
        <taxon>Pseudomonadati</taxon>
        <taxon>Pseudomonadota</taxon>
        <taxon>Alphaproteobacteria</taxon>
        <taxon>Hyphomicrobiales</taxon>
        <taxon>Parvibaculaceae</taxon>
        <taxon>Parvibaculum</taxon>
    </lineage>
</organism>
<dbReference type="Pfam" id="PF02230">
    <property type="entry name" value="Abhydrolase_2"/>
    <property type="match status" value="1"/>
</dbReference>
<dbReference type="PANTHER" id="PTHR10655">
    <property type="entry name" value="LYSOPHOSPHOLIPASE-RELATED"/>
    <property type="match status" value="1"/>
</dbReference>
<sequence>MAILTGPSVTAASGKAEQLVILAHGYGADGNDLIGLAPYWQKLMPNAAFVAPNAPERCDVGFGYQWFPISRLDPDEIMRGILGAAPIFDRFIDEELERRGLDESQLALVGFSQGTMMSLHVGLRRRKAPVAILGYSGALAGGERLEAEMTCRPPVFLIHGDMDDLLPVSRMYDAAETLGAAGLSVRWHVSRGLGHGIDPEGLELGGQFLKDAFAAAV</sequence>
<protein>
    <submittedName>
        <fullName evidence="4">Phospholipase</fullName>
    </submittedName>
</protein>
<comment type="similarity">
    <text evidence="1">Belongs to the AB hydrolase superfamily. AB hydrolase 2 family.</text>
</comment>
<feature type="domain" description="Phospholipase/carboxylesterase/thioesterase" evidence="3">
    <location>
        <begin position="7"/>
        <end position="209"/>
    </location>
</feature>
<name>A0A6N6VDL2_9HYPH</name>
<comment type="caution">
    <text evidence="4">The sequence shown here is derived from an EMBL/GenBank/DDBJ whole genome shotgun (WGS) entry which is preliminary data.</text>
</comment>
<gene>
    <name evidence="4" type="ORF">F2P47_15300</name>
</gene>
<dbReference type="SUPFAM" id="SSF53474">
    <property type="entry name" value="alpha/beta-Hydrolases"/>
    <property type="match status" value="1"/>
</dbReference>
<dbReference type="Proteomes" id="UP000468901">
    <property type="component" value="Unassembled WGS sequence"/>
</dbReference>
<dbReference type="AlphaFoldDB" id="A0A6N6VDL2"/>
<evidence type="ECO:0000259" key="3">
    <source>
        <dbReference type="Pfam" id="PF02230"/>
    </source>
</evidence>
<dbReference type="GO" id="GO:0016787">
    <property type="term" value="F:hydrolase activity"/>
    <property type="evidence" value="ECO:0007669"/>
    <property type="project" value="UniProtKB-KW"/>
</dbReference>
<keyword evidence="5" id="KW-1185">Reference proteome</keyword>
<dbReference type="EMBL" id="WESC01000016">
    <property type="protein sequence ID" value="KAB7738805.1"/>
    <property type="molecule type" value="Genomic_DNA"/>
</dbReference>
<dbReference type="InterPro" id="IPR029058">
    <property type="entry name" value="AB_hydrolase_fold"/>
</dbReference>
<accession>A0A6N6VDL2</accession>
<dbReference type="PANTHER" id="PTHR10655:SF17">
    <property type="entry name" value="LYSOPHOSPHOLIPASE-LIKE PROTEIN 1"/>
    <property type="match status" value="1"/>
</dbReference>
<evidence type="ECO:0000313" key="5">
    <source>
        <dbReference type="Proteomes" id="UP000468901"/>
    </source>
</evidence>
<keyword evidence="2" id="KW-0378">Hydrolase</keyword>
<dbReference type="RefSeq" id="WP_152217257.1">
    <property type="nucleotide sequence ID" value="NZ_JBAQYD010000386.1"/>
</dbReference>
<dbReference type="InterPro" id="IPR003140">
    <property type="entry name" value="PLipase/COase/thioEstase"/>
</dbReference>
<proteinExistence type="inferred from homology"/>
<evidence type="ECO:0000256" key="1">
    <source>
        <dbReference type="ARBA" id="ARBA00006499"/>
    </source>
</evidence>